<organism evidence="2 3">
    <name type="scientific">Lasallia pustulata</name>
    <dbReference type="NCBI Taxonomy" id="136370"/>
    <lineage>
        <taxon>Eukaryota</taxon>
        <taxon>Fungi</taxon>
        <taxon>Dikarya</taxon>
        <taxon>Ascomycota</taxon>
        <taxon>Pezizomycotina</taxon>
        <taxon>Lecanoromycetes</taxon>
        <taxon>OSLEUM clade</taxon>
        <taxon>Umbilicariomycetidae</taxon>
        <taxon>Umbilicariales</taxon>
        <taxon>Umbilicariaceae</taxon>
        <taxon>Lasallia</taxon>
    </lineage>
</organism>
<keyword evidence="1" id="KW-0812">Transmembrane</keyword>
<evidence type="ECO:0000256" key="1">
    <source>
        <dbReference type="SAM" id="Phobius"/>
    </source>
</evidence>
<name>A0A1W5D133_9LECA</name>
<keyword evidence="1" id="KW-0472">Membrane</keyword>
<proteinExistence type="predicted"/>
<keyword evidence="3" id="KW-1185">Reference proteome</keyword>
<sequence length="614" mass="66081">MEGQASTWDKFWMIPGLVFTNLVAFTLFTLTSTHWESSLKVVNFVKTHRSAIGIVVQLISHMLGLILVRALCSTINLSARASFAKRSFFLDSVKFLTAICGVHMDWALPWSHCITLLAFITTTLFPAALWAGAITPVPSSRLSTEQIFLPAFTNRTFLNQADIADLLSDVDHFRNTERGIFSYLPATDIQGLLLNSAQDASSRTQAGGTNSHAKLDKTGYVYTGRSYGVGASVGLVDGFTQSVTSYTYNETGFRTATQCIYNDTSAFVLKKLFTPEDWTLQVFDATGYMPNGQSSMFAAAGIATDDIVALGISGWLHFNQTHYVVFATGNGMDGRYGSLSKVQCQVTFEPTEFAISVNVTGLNITVDPLEPAPVPTYASNLTSQAINSVGDLGSTLATTIWTSVIGDVFMNNIANVEAASGPGNSSNLRGVADAVTSLIDNVLGAYSAAQLMIQNDNTTTSAEAKSDAIVFGSPAYVYPVLVVNLVTCLVYVIEVIRTRGWNHSSSFDFMNITSVIISTSTGGSAIASKVQSLHRTQASSSEAAKKNSPVGKIRIRLSKMSQGRVALTVANDGMATMPNADLAYDRQATDSLPLLRRSMPGRYHSDQASVISEL</sequence>
<feature type="transmembrane region" description="Helical" evidence="1">
    <location>
        <begin position="12"/>
        <end position="31"/>
    </location>
</feature>
<feature type="transmembrane region" description="Helical" evidence="1">
    <location>
        <begin position="113"/>
        <end position="133"/>
    </location>
</feature>
<keyword evidence="1" id="KW-1133">Transmembrane helix</keyword>
<accession>A0A1W5D133</accession>
<dbReference type="AlphaFoldDB" id="A0A1W5D133"/>
<dbReference type="Proteomes" id="UP000192927">
    <property type="component" value="Unassembled WGS sequence"/>
</dbReference>
<evidence type="ECO:0000313" key="2">
    <source>
        <dbReference type="EMBL" id="SLM36847.1"/>
    </source>
</evidence>
<reference evidence="3" key="1">
    <citation type="submission" date="2017-03" db="EMBL/GenBank/DDBJ databases">
        <authorList>
            <person name="Sharma R."/>
            <person name="Thines M."/>
        </authorList>
    </citation>
    <scope>NUCLEOTIDE SEQUENCE [LARGE SCALE GENOMIC DNA]</scope>
</reference>
<feature type="transmembrane region" description="Helical" evidence="1">
    <location>
        <begin position="51"/>
        <end position="72"/>
    </location>
</feature>
<dbReference type="EMBL" id="FWEW01001349">
    <property type="protein sequence ID" value="SLM36847.1"/>
    <property type="molecule type" value="Genomic_DNA"/>
</dbReference>
<protein>
    <submittedName>
        <fullName evidence="2">Uncharacterized protein</fullName>
    </submittedName>
</protein>
<evidence type="ECO:0000313" key="3">
    <source>
        <dbReference type="Proteomes" id="UP000192927"/>
    </source>
</evidence>